<name>A0A918HQR8_9ACTN</name>
<reference evidence="3" key="1">
    <citation type="journal article" date="2014" name="Int. J. Syst. Evol. Microbiol.">
        <title>Complete genome sequence of Corynebacterium casei LMG S-19264T (=DSM 44701T), isolated from a smear-ripened cheese.</title>
        <authorList>
            <consortium name="US DOE Joint Genome Institute (JGI-PGF)"/>
            <person name="Walter F."/>
            <person name="Albersmeier A."/>
            <person name="Kalinowski J."/>
            <person name="Ruckert C."/>
        </authorList>
    </citation>
    <scope>NUCLEOTIDE SEQUENCE</scope>
    <source>
        <strain evidence="3">JCM 4125</strain>
    </source>
</reference>
<dbReference type="Pfam" id="PF19871">
    <property type="entry name" value="DUF6344"/>
    <property type="match status" value="1"/>
</dbReference>
<feature type="chain" id="PRO_5036826356" description="Secreted protein" evidence="2">
    <location>
        <begin position="37"/>
        <end position="126"/>
    </location>
</feature>
<dbReference type="RefSeq" id="WP_189718117.1">
    <property type="nucleotide sequence ID" value="NZ_BMSA01000049.1"/>
</dbReference>
<dbReference type="InterPro" id="IPR045925">
    <property type="entry name" value="DUF6344"/>
</dbReference>
<feature type="region of interest" description="Disordered" evidence="1">
    <location>
        <begin position="33"/>
        <end position="126"/>
    </location>
</feature>
<evidence type="ECO:0000256" key="1">
    <source>
        <dbReference type="SAM" id="MobiDB-lite"/>
    </source>
</evidence>
<feature type="signal peptide" evidence="2">
    <location>
        <begin position="1"/>
        <end position="36"/>
    </location>
</feature>
<dbReference type="AlphaFoldDB" id="A0A918HQR8"/>
<comment type="caution">
    <text evidence="3">The sequence shown here is derived from an EMBL/GenBank/DDBJ whole genome shotgun (WGS) entry which is preliminary data.</text>
</comment>
<dbReference type="Proteomes" id="UP000646776">
    <property type="component" value="Unassembled WGS sequence"/>
</dbReference>
<organism evidence="3 4">
    <name type="scientific">Streptomyces phaeofaciens</name>
    <dbReference type="NCBI Taxonomy" id="68254"/>
    <lineage>
        <taxon>Bacteria</taxon>
        <taxon>Bacillati</taxon>
        <taxon>Actinomycetota</taxon>
        <taxon>Actinomycetes</taxon>
        <taxon>Kitasatosporales</taxon>
        <taxon>Streptomycetaceae</taxon>
        <taxon>Streptomyces</taxon>
    </lineage>
</organism>
<evidence type="ECO:0000313" key="4">
    <source>
        <dbReference type="Proteomes" id="UP000646776"/>
    </source>
</evidence>
<proteinExistence type="predicted"/>
<sequence>MTGNRVMKLWTTIVTAFLALFAALGLVTTTAGTAAAQTGPTRTDDESATGAGAATAHTPSRPAPAAWVPPQGRSQPPTMKQRIRAESHGKSPRCRHHSRTETESTETADSSGTPEDSEEPAISATS</sequence>
<evidence type="ECO:0000256" key="2">
    <source>
        <dbReference type="SAM" id="SignalP"/>
    </source>
</evidence>
<reference evidence="3" key="2">
    <citation type="submission" date="2020-09" db="EMBL/GenBank/DDBJ databases">
        <authorList>
            <person name="Sun Q."/>
            <person name="Ohkuma M."/>
        </authorList>
    </citation>
    <scope>NUCLEOTIDE SEQUENCE</scope>
    <source>
        <strain evidence="3">JCM 4125</strain>
    </source>
</reference>
<dbReference type="EMBL" id="BMSA01000049">
    <property type="protein sequence ID" value="GGT95717.1"/>
    <property type="molecule type" value="Genomic_DNA"/>
</dbReference>
<keyword evidence="4" id="KW-1185">Reference proteome</keyword>
<accession>A0A918HQR8</accession>
<evidence type="ECO:0008006" key="5">
    <source>
        <dbReference type="Google" id="ProtNLM"/>
    </source>
</evidence>
<evidence type="ECO:0000313" key="3">
    <source>
        <dbReference type="EMBL" id="GGT95717.1"/>
    </source>
</evidence>
<gene>
    <name evidence="3" type="ORF">GCM10010226_86730</name>
</gene>
<keyword evidence="2" id="KW-0732">Signal</keyword>
<protein>
    <recommendedName>
        <fullName evidence="5">Secreted protein</fullName>
    </recommendedName>
</protein>